<proteinExistence type="inferred from homology"/>
<reference evidence="2" key="1">
    <citation type="submission" date="2015-02" db="EMBL/GenBank/DDBJ databases">
        <title>Genome Assembly of Bacillaceae bacterium MTCC 8252.</title>
        <authorList>
            <person name="Verma A."/>
            <person name="Khatri I."/>
            <person name="Mual P."/>
            <person name="Subramanian S."/>
            <person name="Krishnamurthi S."/>
        </authorList>
    </citation>
    <scope>NUCLEOTIDE SEQUENCE [LARGE SCALE GENOMIC DNA]</scope>
    <source>
        <strain evidence="2">MTCC 8252</strain>
    </source>
</reference>
<dbReference type="AlphaFoldDB" id="A0A0F5HRX1"/>
<dbReference type="STRING" id="1221996.QY95_03437"/>
<dbReference type="InterPro" id="IPR036874">
    <property type="entry name" value="Carbonic_anhydrase_sf"/>
</dbReference>
<dbReference type="GO" id="GO:0004089">
    <property type="term" value="F:carbonate dehydratase activity"/>
    <property type="evidence" value="ECO:0007669"/>
    <property type="project" value="InterPro"/>
</dbReference>
<keyword evidence="3" id="KW-1185">Reference proteome</keyword>
<dbReference type="Proteomes" id="UP000031563">
    <property type="component" value="Unassembled WGS sequence"/>
</dbReference>
<gene>
    <name evidence="2" type="ORF">QY95_03437</name>
</gene>
<sequence>MDDKNKKTLFLTDIGTGLESILQQETNIQPENMLIIQGYSPVISHPYGDIMRSIILAIYQENIEEIFVVGTRDKRNDSTDIQSLLISENKGMKNKLNTVDYLFKNCKPEFFGSSVREWLDVSEDAAESIKKSMEIIRRHPLVPDYIKLHGLVVDKKGELATVHR</sequence>
<dbReference type="GO" id="GO:0008270">
    <property type="term" value="F:zinc ion binding"/>
    <property type="evidence" value="ECO:0007669"/>
    <property type="project" value="InterPro"/>
</dbReference>
<evidence type="ECO:0000313" key="3">
    <source>
        <dbReference type="Proteomes" id="UP000031563"/>
    </source>
</evidence>
<dbReference type="OrthoDB" id="9792260at2"/>
<dbReference type="EMBL" id="JWIR02000071">
    <property type="protein sequence ID" value="KKB35584.1"/>
    <property type="molecule type" value="Genomic_DNA"/>
</dbReference>
<dbReference type="PANTHER" id="PTHR43175:SF1">
    <property type="entry name" value="CARBONIC ANHYDRASE-LIKE PROTEIN YBCF-RELATED"/>
    <property type="match status" value="1"/>
</dbReference>
<accession>A0A0F5HRX1</accession>
<protein>
    <submittedName>
        <fullName evidence="2">Carbonic anhydrase</fullName>
    </submittedName>
</protein>
<accession>A0A0F5HQF5</accession>
<evidence type="ECO:0000256" key="1">
    <source>
        <dbReference type="ARBA" id="ARBA00006217"/>
    </source>
</evidence>
<evidence type="ECO:0000313" key="2">
    <source>
        <dbReference type="EMBL" id="KKB35584.1"/>
    </source>
</evidence>
<comment type="similarity">
    <text evidence="1">Belongs to the beta-class carbonic anhydrase family.</text>
</comment>
<dbReference type="InterPro" id="IPR001765">
    <property type="entry name" value="Carbonic_anhydrase"/>
</dbReference>
<dbReference type="SUPFAM" id="SSF53056">
    <property type="entry name" value="beta-carbonic anhydrase, cab"/>
    <property type="match status" value="1"/>
</dbReference>
<dbReference type="PANTHER" id="PTHR43175">
    <property type="entry name" value="CARBONIC ANHYDRASE"/>
    <property type="match status" value="1"/>
</dbReference>
<name>A0A0F5HRX1_BACTR</name>
<organism evidence="2 3">
    <name type="scientific">Bacillus thermotolerans</name>
    <name type="common">Quasibacillus thermotolerans</name>
    <dbReference type="NCBI Taxonomy" id="1221996"/>
    <lineage>
        <taxon>Bacteria</taxon>
        <taxon>Bacillati</taxon>
        <taxon>Bacillota</taxon>
        <taxon>Bacilli</taxon>
        <taxon>Bacillales</taxon>
        <taxon>Bacillaceae</taxon>
        <taxon>Bacillus</taxon>
    </lineage>
</organism>
<dbReference type="Gene3D" id="3.40.1050.10">
    <property type="entry name" value="Carbonic anhydrase"/>
    <property type="match status" value="1"/>
</dbReference>
<dbReference type="RefSeq" id="WP_039235916.1">
    <property type="nucleotide sequence ID" value="NZ_JWIR02000071.1"/>
</dbReference>
<comment type="caution">
    <text evidence="2">The sequence shown here is derived from an EMBL/GenBank/DDBJ whole genome shotgun (WGS) entry which is preliminary data.</text>
</comment>